<dbReference type="GO" id="GO:0016746">
    <property type="term" value="F:acyltransferase activity"/>
    <property type="evidence" value="ECO:0007669"/>
    <property type="project" value="UniProtKB-KW"/>
</dbReference>
<protein>
    <submittedName>
        <fullName evidence="2">GNAT family N-acetyltransferase</fullName>
        <ecNumber evidence="2">2.3.1.-</ecNumber>
    </submittedName>
</protein>
<dbReference type="CDD" id="cd00174">
    <property type="entry name" value="SH3"/>
    <property type="match status" value="1"/>
</dbReference>
<dbReference type="PROSITE" id="PS51186">
    <property type="entry name" value="GNAT"/>
    <property type="match status" value="1"/>
</dbReference>
<evidence type="ECO:0000259" key="1">
    <source>
        <dbReference type="PROSITE" id="PS51186"/>
    </source>
</evidence>
<reference evidence="2 3" key="2">
    <citation type="submission" date="2023-12" db="EMBL/GenBank/DDBJ databases">
        <title>Description of an unclassified Opitutus bacterium of Verrucomicrobiota.</title>
        <authorList>
            <person name="Zhang D.-F."/>
        </authorList>
    </citation>
    <scope>NUCLEOTIDE SEQUENCE [LARGE SCALE GENOMIC DNA]</scope>
    <source>
        <strain evidence="2 3">WL0086</strain>
    </source>
</reference>
<name>A0ABZ1C1U6_9BACT</name>
<dbReference type="InterPro" id="IPR016181">
    <property type="entry name" value="Acyl_CoA_acyltransferase"/>
</dbReference>
<dbReference type="Pfam" id="PF13673">
    <property type="entry name" value="Acetyltransf_10"/>
    <property type="match status" value="1"/>
</dbReference>
<dbReference type="InterPro" id="IPR000182">
    <property type="entry name" value="GNAT_dom"/>
</dbReference>
<dbReference type="EMBL" id="CP139781">
    <property type="protein sequence ID" value="WRQ85589.1"/>
    <property type="molecule type" value="Genomic_DNA"/>
</dbReference>
<keyword evidence="3" id="KW-1185">Reference proteome</keyword>
<accession>A0ABZ1C1U6</accession>
<reference evidence="2 3" key="1">
    <citation type="submission" date="2021-08" db="EMBL/GenBank/DDBJ databases">
        <authorList>
            <person name="Zhang D."/>
            <person name="Zhang A."/>
            <person name="Wang L."/>
        </authorList>
    </citation>
    <scope>NUCLEOTIDE SEQUENCE [LARGE SCALE GENOMIC DNA]</scope>
    <source>
        <strain evidence="2 3">WL0086</strain>
    </source>
</reference>
<dbReference type="CDD" id="cd04301">
    <property type="entry name" value="NAT_SF"/>
    <property type="match status" value="1"/>
</dbReference>
<dbReference type="InterPro" id="IPR052564">
    <property type="entry name" value="N-acetyltrans/Recomb-assoc"/>
</dbReference>
<evidence type="ECO:0000313" key="2">
    <source>
        <dbReference type="EMBL" id="WRQ85589.1"/>
    </source>
</evidence>
<dbReference type="SUPFAM" id="SSF55729">
    <property type="entry name" value="Acyl-CoA N-acyltransferases (Nat)"/>
    <property type="match status" value="1"/>
</dbReference>
<dbReference type="RefSeq" id="WP_221032868.1">
    <property type="nucleotide sequence ID" value="NZ_CP139781.1"/>
</dbReference>
<proteinExistence type="predicted"/>
<organism evidence="2 3">
    <name type="scientific">Actomonas aquatica</name>
    <dbReference type="NCBI Taxonomy" id="2866162"/>
    <lineage>
        <taxon>Bacteria</taxon>
        <taxon>Pseudomonadati</taxon>
        <taxon>Verrucomicrobiota</taxon>
        <taxon>Opitutia</taxon>
        <taxon>Opitutales</taxon>
        <taxon>Opitutaceae</taxon>
        <taxon>Actomonas</taxon>
    </lineage>
</organism>
<evidence type="ECO:0000313" key="3">
    <source>
        <dbReference type="Proteomes" id="UP000738431"/>
    </source>
</evidence>
<dbReference type="InterPro" id="IPR036028">
    <property type="entry name" value="SH3-like_dom_sf"/>
</dbReference>
<dbReference type="Proteomes" id="UP000738431">
    <property type="component" value="Chromosome"/>
</dbReference>
<dbReference type="PANTHER" id="PTHR43451">
    <property type="entry name" value="ACETYLTRANSFERASE (GNAT) FAMILY PROTEIN"/>
    <property type="match status" value="1"/>
</dbReference>
<dbReference type="SUPFAM" id="SSF50044">
    <property type="entry name" value="SH3-domain"/>
    <property type="match status" value="1"/>
</dbReference>
<keyword evidence="2" id="KW-0808">Transferase</keyword>
<keyword evidence="2" id="KW-0012">Acyltransferase</keyword>
<dbReference type="EC" id="2.3.1.-" evidence="2"/>
<feature type="domain" description="N-acetyltransferase" evidence="1">
    <location>
        <begin position="3"/>
        <end position="157"/>
    </location>
</feature>
<gene>
    <name evidence="2" type="ORF">K1X11_012325</name>
</gene>
<sequence length="287" mass="31661">MNHTLRPATEADLPALAAIYIDAVRTLGPESYSERQVDAWAKWPSEEPDAFRDRIFAGDAWVAEIDGKPAAFAVFTAPDHLDFLYTKGEFARRGLATALHTKLEIIANAKGAPFLRTEASYLSRPVFNRFGYRVTAIERVERFGETFTRFLMRKRLSVGPPATGPAVAVISEHEASFAVTPVVAAEENVTVRRFDENNPGWFSGSDPRGVPGYFPAAWFQIDEIQHRASALRDYAAVELNVGVGDLVHVISTVNNWHLVVTADGLHEGWIPGDCLPPVTDSADWQPA</sequence>
<dbReference type="Gene3D" id="3.40.630.30">
    <property type="match status" value="1"/>
</dbReference>
<dbReference type="PANTHER" id="PTHR43451:SF1">
    <property type="entry name" value="ACETYLTRANSFERASE"/>
    <property type="match status" value="1"/>
</dbReference>